<dbReference type="RefSeq" id="WP_307258631.1">
    <property type="nucleotide sequence ID" value="NZ_JAUSUC010000057.1"/>
</dbReference>
<dbReference type="Pfam" id="PF16582">
    <property type="entry name" value="TPP_enzyme_M_2"/>
    <property type="match status" value="1"/>
</dbReference>
<keyword evidence="12" id="KW-1185">Reference proteome</keyword>
<protein>
    <recommendedName>
        <fullName evidence="7">2-succinyl-5-enolpyruvyl-6-hydroxy-3-cyclohexene-1-carboxylate synthase</fullName>
        <shortName evidence="7">SEPHCHC synthase</shortName>
        <ecNumber evidence="7">2.2.1.9</ecNumber>
    </recommendedName>
    <alternativeName>
        <fullName evidence="7">Menaquinone biosynthesis protein MenD</fullName>
    </alternativeName>
</protein>
<keyword evidence="4 7" id="KW-0460">Magnesium</keyword>
<dbReference type="GO" id="GO:0070204">
    <property type="term" value="F:2-succinyl-5-enolpyruvyl-6-hydroxy-3-cyclohexene-1-carboxylic-acid synthase activity"/>
    <property type="evidence" value="ECO:0007669"/>
    <property type="project" value="UniProtKB-UniRule"/>
</dbReference>
<accession>A0AAJ1T0T1</accession>
<comment type="similarity">
    <text evidence="7">Belongs to the TPP enzyme family. MenD subfamily.</text>
</comment>
<dbReference type="SUPFAM" id="SSF52467">
    <property type="entry name" value="DHS-like NAD/FAD-binding domain"/>
    <property type="match status" value="1"/>
</dbReference>
<dbReference type="InterPro" id="IPR029035">
    <property type="entry name" value="DHS-like_NAD/FAD-binding_dom"/>
</dbReference>
<comment type="catalytic activity">
    <reaction evidence="7">
        <text>isochorismate + 2-oxoglutarate + H(+) = 5-enolpyruvoyl-6-hydroxy-2-succinyl-cyclohex-3-ene-1-carboxylate + CO2</text>
        <dbReference type="Rhea" id="RHEA:25593"/>
        <dbReference type="ChEBI" id="CHEBI:15378"/>
        <dbReference type="ChEBI" id="CHEBI:16526"/>
        <dbReference type="ChEBI" id="CHEBI:16810"/>
        <dbReference type="ChEBI" id="CHEBI:29780"/>
        <dbReference type="ChEBI" id="CHEBI:58818"/>
        <dbReference type="EC" id="2.2.1.9"/>
    </reaction>
</comment>
<dbReference type="GO" id="GO:0030976">
    <property type="term" value="F:thiamine pyrophosphate binding"/>
    <property type="evidence" value="ECO:0007669"/>
    <property type="project" value="UniProtKB-UniRule"/>
</dbReference>
<evidence type="ECO:0000259" key="8">
    <source>
        <dbReference type="Pfam" id="PF02775"/>
    </source>
</evidence>
<dbReference type="SUPFAM" id="SSF52518">
    <property type="entry name" value="Thiamin diphosphate-binding fold (THDP-binding)"/>
    <property type="match status" value="2"/>
</dbReference>
<organism evidence="11 12">
    <name type="scientific">Oikeobacillus pervagus</name>
    <dbReference type="NCBI Taxonomy" id="1325931"/>
    <lineage>
        <taxon>Bacteria</taxon>
        <taxon>Bacillati</taxon>
        <taxon>Bacillota</taxon>
        <taxon>Bacilli</taxon>
        <taxon>Bacillales</taxon>
        <taxon>Bacillaceae</taxon>
        <taxon>Oikeobacillus</taxon>
    </lineage>
</organism>
<gene>
    <name evidence="7" type="primary">menD</name>
    <name evidence="11" type="ORF">J2S13_003027</name>
</gene>
<comment type="subunit">
    <text evidence="7">Homodimer.</text>
</comment>
<dbReference type="CDD" id="cd02009">
    <property type="entry name" value="TPP_SHCHC_synthase"/>
    <property type="match status" value="1"/>
</dbReference>
<keyword evidence="2 7" id="KW-0808">Transferase</keyword>
<dbReference type="EC" id="2.2.1.9" evidence="7"/>
<dbReference type="EMBL" id="JAUSUC010000057">
    <property type="protein sequence ID" value="MDQ0216565.1"/>
    <property type="molecule type" value="Genomic_DNA"/>
</dbReference>
<dbReference type="InterPro" id="IPR032264">
    <property type="entry name" value="MenD_middle"/>
</dbReference>
<dbReference type="PANTHER" id="PTHR42916:SF1">
    <property type="entry name" value="PROTEIN PHYLLO, CHLOROPLASTIC"/>
    <property type="match status" value="1"/>
</dbReference>
<keyword evidence="1 7" id="KW-0474">Menaquinone biosynthesis</keyword>
<dbReference type="Proteomes" id="UP001237207">
    <property type="component" value="Unassembled WGS sequence"/>
</dbReference>
<dbReference type="GO" id="GO:0030145">
    <property type="term" value="F:manganese ion binding"/>
    <property type="evidence" value="ECO:0007669"/>
    <property type="project" value="UniProtKB-UniRule"/>
</dbReference>
<dbReference type="PIRSF" id="PIRSF004983">
    <property type="entry name" value="MenD"/>
    <property type="match status" value="1"/>
</dbReference>
<feature type="domain" description="Thiamine pyrophosphate enzyme N-terminal TPP-binding" evidence="9">
    <location>
        <begin position="12"/>
        <end position="124"/>
    </location>
</feature>
<dbReference type="AlphaFoldDB" id="A0AAJ1T0T1"/>
<dbReference type="InterPro" id="IPR012001">
    <property type="entry name" value="Thiamin_PyroP_enz_TPP-bd_dom"/>
</dbReference>
<evidence type="ECO:0000256" key="6">
    <source>
        <dbReference type="ARBA" id="ARBA00023211"/>
    </source>
</evidence>
<dbReference type="InterPro" id="IPR029061">
    <property type="entry name" value="THDP-binding"/>
</dbReference>
<dbReference type="Gene3D" id="3.40.50.1220">
    <property type="entry name" value="TPP-binding domain"/>
    <property type="match status" value="1"/>
</dbReference>
<evidence type="ECO:0000256" key="1">
    <source>
        <dbReference type="ARBA" id="ARBA00022428"/>
    </source>
</evidence>
<dbReference type="Pfam" id="PF02775">
    <property type="entry name" value="TPP_enzyme_C"/>
    <property type="match status" value="1"/>
</dbReference>
<dbReference type="HAMAP" id="MF_01659">
    <property type="entry name" value="MenD"/>
    <property type="match status" value="1"/>
</dbReference>
<feature type="domain" description="Menaquinone biosynthesis protein MenD middle" evidence="10">
    <location>
        <begin position="221"/>
        <end position="403"/>
    </location>
</feature>
<dbReference type="PANTHER" id="PTHR42916">
    <property type="entry name" value="2-SUCCINYL-5-ENOLPYRUVYL-6-HYDROXY-3-CYCLOHEXENE-1-CARBOXYLATE SYNTHASE"/>
    <property type="match status" value="1"/>
</dbReference>
<dbReference type="NCBIfam" id="TIGR00173">
    <property type="entry name" value="menD"/>
    <property type="match status" value="1"/>
</dbReference>
<evidence type="ECO:0000259" key="10">
    <source>
        <dbReference type="Pfam" id="PF16582"/>
    </source>
</evidence>
<dbReference type="Pfam" id="PF02776">
    <property type="entry name" value="TPP_enzyme_N"/>
    <property type="match status" value="1"/>
</dbReference>
<keyword evidence="3 7" id="KW-0479">Metal-binding</keyword>
<sequence length="583" mass="64976">MNETRALTTYIAHFIDELVHDGVQDVVISPGSRSTPMALLMAEHPNMNVYIQIDERSAAFFALGMAKAKQKPVALLCTSGTAAANYFPAIVEAHYSRVPLIVLTADRPHELREVGAPQAINQIGLYGSHVKWFTDMALPEEDKRMIRYARTSAARSVQICTQSPKGPVHLNFPFREPLIPDYEGIFEKISQKISPITIDNGTYHLSDQWFHQFAENLNGLKRGLIICGAIESNSFAKGIVQLANKLQFPILADPLSQLRSGTHDKTMIVDSYDAFLRSEVIQAELEFDVVLRFGAMPVSKALLKFLRKHRDALHYVVDDGGGWRDPEHLVDEMITCDASDFCASLQSYLPTPAKQNDWMKKWLMVNEKAKKVMTSIHEMDDLDESKIFALLQDVLPEKSALFVGNSMPIRDIDSFFMVNDKEIKIMANRGANGIDGLVSSAIGAAVYEKKLVLVLGDLSFFHDLNGLLAAKLNKINLTILVVNNNGGGIFSYLPQSSHPKHFELLFGTPADLDFSHAAALYGGSYHKVVDWIDFHQAMKNANDHNGLSIIEIPTNREKNVVAHRQLWTNVSQEIISLLEGGTF</sequence>
<evidence type="ECO:0000313" key="11">
    <source>
        <dbReference type="EMBL" id="MDQ0216565.1"/>
    </source>
</evidence>
<keyword evidence="6 7" id="KW-0464">Manganese</keyword>
<evidence type="ECO:0000256" key="7">
    <source>
        <dbReference type="HAMAP-Rule" id="MF_01659"/>
    </source>
</evidence>
<comment type="cofactor">
    <cofactor evidence="7">
        <name>thiamine diphosphate</name>
        <dbReference type="ChEBI" id="CHEBI:58937"/>
    </cofactor>
    <text evidence="7">Binds 1 thiamine pyrophosphate per subunit.</text>
</comment>
<feature type="domain" description="Thiamine pyrophosphate enzyme TPP-binding" evidence="8">
    <location>
        <begin position="438"/>
        <end position="552"/>
    </location>
</feature>
<dbReference type="GO" id="GO:0000287">
    <property type="term" value="F:magnesium ion binding"/>
    <property type="evidence" value="ECO:0007669"/>
    <property type="project" value="UniProtKB-UniRule"/>
</dbReference>
<comment type="caution">
    <text evidence="11">The sequence shown here is derived from an EMBL/GenBank/DDBJ whole genome shotgun (WGS) entry which is preliminary data.</text>
</comment>
<dbReference type="GO" id="GO:0009234">
    <property type="term" value="P:menaquinone biosynthetic process"/>
    <property type="evidence" value="ECO:0007669"/>
    <property type="project" value="UniProtKB-UniRule"/>
</dbReference>
<dbReference type="CDD" id="cd07037">
    <property type="entry name" value="TPP_PYR_MenD"/>
    <property type="match status" value="1"/>
</dbReference>
<name>A0AAJ1T0T1_9BACI</name>
<evidence type="ECO:0000313" key="12">
    <source>
        <dbReference type="Proteomes" id="UP001237207"/>
    </source>
</evidence>
<evidence type="ECO:0000256" key="2">
    <source>
        <dbReference type="ARBA" id="ARBA00022679"/>
    </source>
</evidence>
<evidence type="ECO:0000256" key="5">
    <source>
        <dbReference type="ARBA" id="ARBA00023052"/>
    </source>
</evidence>
<evidence type="ECO:0000256" key="3">
    <source>
        <dbReference type="ARBA" id="ARBA00022723"/>
    </source>
</evidence>
<evidence type="ECO:0000256" key="4">
    <source>
        <dbReference type="ARBA" id="ARBA00022842"/>
    </source>
</evidence>
<comment type="function">
    <text evidence="7">Catalyzes the thiamine diphosphate-dependent decarboxylation of 2-oxoglutarate and the subsequent addition of the resulting succinic semialdehyde-thiamine pyrophosphate anion to isochorismate to yield 2-succinyl-5-enolpyruvyl-6-hydroxy-3-cyclohexene-1-carboxylate (SEPHCHC).</text>
</comment>
<comment type="pathway">
    <text evidence="7">Quinol/quinone metabolism; menaquinone biosynthesis.</text>
</comment>
<dbReference type="Gene3D" id="3.40.50.970">
    <property type="match status" value="2"/>
</dbReference>
<proteinExistence type="inferred from homology"/>
<keyword evidence="5 7" id="KW-0786">Thiamine pyrophosphate</keyword>
<reference evidence="11" key="1">
    <citation type="submission" date="2023-07" db="EMBL/GenBank/DDBJ databases">
        <title>Genomic Encyclopedia of Type Strains, Phase IV (KMG-IV): sequencing the most valuable type-strain genomes for metagenomic binning, comparative biology and taxonomic classification.</title>
        <authorList>
            <person name="Goeker M."/>
        </authorList>
    </citation>
    <scope>NUCLEOTIDE SEQUENCE</scope>
    <source>
        <strain evidence="11">DSM 23947</strain>
    </source>
</reference>
<comment type="pathway">
    <text evidence="7">Quinol/quinone metabolism; 1,4-dihydroxy-2-naphthoate biosynthesis; 1,4-dihydroxy-2-naphthoate from chorismate: step 2/7.</text>
</comment>
<dbReference type="InterPro" id="IPR004433">
    <property type="entry name" value="MenaQ_synth_MenD"/>
</dbReference>
<comment type="cofactor">
    <cofactor evidence="7">
        <name>Mg(2+)</name>
        <dbReference type="ChEBI" id="CHEBI:18420"/>
    </cofactor>
    <cofactor evidence="7">
        <name>Mn(2+)</name>
        <dbReference type="ChEBI" id="CHEBI:29035"/>
    </cofactor>
</comment>
<dbReference type="InterPro" id="IPR011766">
    <property type="entry name" value="TPP_enzyme_TPP-bd"/>
</dbReference>
<evidence type="ECO:0000259" key="9">
    <source>
        <dbReference type="Pfam" id="PF02776"/>
    </source>
</evidence>